<dbReference type="GO" id="GO:0043186">
    <property type="term" value="C:P granule"/>
    <property type="evidence" value="ECO:0007669"/>
    <property type="project" value="TreeGrafter"/>
</dbReference>
<dbReference type="PROSITE" id="PS50304">
    <property type="entry name" value="TUDOR"/>
    <property type="match status" value="1"/>
</dbReference>
<gene>
    <name evidence="3" type="ORF">MGAL_10B076972</name>
</gene>
<dbReference type="SMART" id="SM00333">
    <property type="entry name" value="TUDOR"/>
    <property type="match status" value="3"/>
</dbReference>
<dbReference type="Gene3D" id="2.30.30.140">
    <property type="match status" value="3"/>
</dbReference>
<dbReference type="Gene3D" id="3.30.420.610">
    <property type="entry name" value="LOTUS domain-like"/>
    <property type="match status" value="1"/>
</dbReference>
<dbReference type="GO" id="GO:0007283">
    <property type="term" value="P:spermatogenesis"/>
    <property type="evidence" value="ECO:0007669"/>
    <property type="project" value="TreeGrafter"/>
</dbReference>
<dbReference type="Proteomes" id="UP000596742">
    <property type="component" value="Unassembled WGS sequence"/>
</dbReference>
<dbReference type="InterPro" id="IPR041966">
    <property type="entry name" value="LOTUS-like"/>
</dbReference>
<dbReference type="Gene3D" id="2.40.50.90">
    <property type="match status" value="3"/>
</dbReference>
<feature type="compositionally biased region" description="Acidic residues" evidence="1">
    <location>
        <begin position="549"/>
        <end position="573"/>
    </location>
</feature>
<dbReference type="SUPFAM" id="SSF63748">
    <property type="entry name" value="Tudor/PWWP/MBT"/>
    <property type="match status" value="3"/>
</dbReference>
<evidence type="ECO:0000259" key="2">
    <source>
        <dbReference type="PROSITE" id="PS50304"/>
    </source>
</evidence>
<dbReference type="OrthoDB" id="6065551at2759"/>
<sequence>MYHTILESKPNGLWSTRFPVEYKERFQEDPPGNLLELVKAWKDLSRVEFNTLTNTEVFYPVKETTPPPVQAIPSPKKDVTVLTQIPFPVQHSSQRKDFKIPQGKTLPLGEKVVVYITYIHSIGCFCVQLEDSPIEEIVEGLADIEKEPVPLKSDLTKGKFVAAMYSTDGSWSRAEILSDSPENSVINVLYVDFGNDEKCESCNTRWLSEKISTYPVQAIYCTLYGIQPLQGEDDWSKDVQTKFGDIVKEEALIAVTQSYTDDGICEVDLYLKEDSEISINQKLIELGLVRPLEEIVIEDSISEAGSDIEPEQLKLPEENEWDVYISFINQSSNSVVLRLVGENYSEKLDEFDNELEKSYQTCSTVCSVEVDGLYIALIDELYHRVRVLSIMDDTMIEVYFLDHGDTEKVNKDQLKTLDPAVNKLLPYQAIEVSLYGLEEIATNPTTVDKLLDLALAKTCVAEIISRDEGLSVILYDTGNDEDVNINEVIATAVMEETEARMMAQGDFQPASISTETSPVKGLSNKSKNLEQALDSLKISQDKKVTSNINEEEEVEEENGDSDESWETEEEEEVIPVKGAMKKMKDKNSNMVKITTKKNVTSTDELSKEQKSQSQSPDSEGKNLYTWKKSSQGGGAPEVEFDDETSLWDHEEYWKRPLPQPLDIPERGDYIDCHVSKVFDPTNFVCIPYGSMADLDQLLKDCIEYFNLHCENKILKQDEIKVGHLYAGHQGGAWYRVLINKRVGPGLVSVYIVDFGEYNAMTVEEIKPLPWRFWKLPFQAFKCKLHGIKPVKGTQVWSEGAKLKMKQMAEEKDLVGLVCGKEDNGVVSLRLVDTTSENDVCLDEILLDLAMAKIIEPTS</sequence>
<evidence type="ECO:0000256" key="1">
    <source>
        <dbReference type="SAM" id="MobiDB-lite"/>
    </source>
</evidence>
<organism evidence="3 4">
    <name type="scientific">Mytilus galloprovincialis</name>
    <name type="common">Mediterranean mussel</name>
    <dbReference type="NCBI Taxonomy" id="29158"/>
    <lineage>
        <taxon>Eukaryota</taxon>
        <taxon>Metazoa</taxon>
        <taxon>Spiralia</taxon>
        <taxon>Lophotrochozoa</taxon>
        <taxon>Mollusca</taxon>
        <taxon>Bivalvia</taxon>
        <taxon>Autobranchia</taxon>
        <taxon>Pteriomorphia</taxon>
        <taxon>Mytilida</taxon>
        <taxon>Mytiloidea</taxon>
        <taxon>Mytilidae</taxon>
        <taxon>Mytilinae</taxon>
        <taxon>Mytilus</taxon>
    </lineage>
</organism>
<dbReference type="Pfam" id="PF00567">
    <property type="entry name" value="TUDOR"/>
    <property type="match status" value="3"/>
</dbReference>
<comment type="caution">
    <text evidence="3">The sequence shown here is derived from an EMBL/GenBank/DDBJ whole genome shotgun (WGS) entry which is preliminary data.</text>
</comment>
<reference evidence="3" key="1">
    <citation type="submission" date="2018-11" db="EMBL/GenBank/DDBJ databases">
        <authorList>
            <person name="Alioto T."/>
            <person name="Alioto T."/>
        </authorList>
    </citation>
    <scope>NUCLEOTIDE SEQUENCE</scope>
</reference>
<dbReference type="PANTHER" id="PTHR22948">
    <property type="entry name" value="TUDOR DOMAIN CONTAINING PROTEIN"/>
    <property type="match status" value="1"/>
</dbReference>
<evidence type="ECO:0000313" key="3">
    <source>
        <dbReference type="EMBL" id="VDI55835.1"/>
    </source>
</evidence>
<feature type="compositionally biased region" description="Polar residues" evidence="1">
    <location>
        <begin position="588"/>
        <end position="602"/>
    </location>
</feature>
<protein>
    <submittedName>
        <fullName evidence="3">Tudor domain-containing protein 1/4/6/7</fullName>
    </submittedName>
</protein>
<dbReference type="InterPro" id="IPR035437">
    <property type="entry name" value="SNase_OB-fold_sf"/>
</dbReference>
<accession>A0A8B6FZ94</accession>
<feature type="domain" description="Tudor" evidence="2">
    <location>
        <begin position="154"/>
        <end position="214"/>
    </location>
</feature>
<proteinExistence type="predicted"/>
<dbReference type="PANTHER" id="PTHR22948:SF29">
    <property type="entry name" value="FI02030P-RELATED"/>
    <property type="match status" value="1"/>
</dbReference>
<name>A0A8B6FZ94_MYTGA</name>
<keyword evidence="4" id="KW-1185">Reference proteome</keyword>
<dbReference type="GO" id="GO:0030719">
    <property type="term" value="P:P granule organization"/>
    <property type="evidence" value="ECO:0007669"/>
    <property type="project" value="TreeGrafter"/>
</dbReference>
<dbReference type="GO" id="GO:0034587">
    <property type="term" value="P:piRNA processing"/>
    <property type="evidence" value="ECO:0007669"/>
    <property type="project" value="TreeGrafter"/>
</dbReference>
<dbReference type="InterPro" id="IPR050621">
    <property type="entry name" value="Tudor_domain_containing"/>
</dbReference>
<feature type="region of interest" description="Disordered" evidence="1">
    <location>
        <begin position="541"/>
        <end position="640"/>
    </location>
</feature>
<dbReference type="FunFam" id="2.30.30.140:FF:000018">
    <property type="entry name" value="Serine/threonine-protein kinase 31"/>
    <property type="match status" value="1"/>
</dbReference>
<dbReference type="InterPro" id="IPR002999">
    <property type="entry name" value="Tudor"/>
</dbReference>
<dbReference type="AlphaFoldDB" id="A0A8B6FZ94"/>
<dbReference type="EMBL" id="UYJE01007547">
    <property type="protein sequence ID" value="VDI55835.1"/>
    <property type="molecule type" value="Genomic_DNA"/>
</dbReference>
<evidence type="ECO:0000313" key="4">
    <source>
        <dbReference type="Proteomes" id="UP000596742"/>
    </source>
</evidence>